<protein>
    <submittedName>
        <fullName evidence="1">Uncharacterized protein</fullName>
    </submittedName>
</protein>
<dbReference type="InterPro" id="IPR049210">
    <property type="entry name" value="DUF6812"/>
</dbReference>
<dbReference type="AlphaFoldDB" id="A0A1V1PII4"/>
<reference evidence="2" key="1">
    <citation type="submission" date="2012-11" db="EMBL/GenBank/DDBJ databases">
        <authorList>
            <person name="Lucero-Rivera Y.E."/>
            <person name="Tovar-Ramirez D."/>
        </authorList>
    </citation>
    <scope>NUCLEOTIDE SEQUENCE [LARGE SCALE GENOMIC DNA]</scope>
    <source>
        <strain evidence="2">Araruama</strain>
    </source>
</reference>
<accession>A0A1V1PII4</accession>
<evidence type="ECO:0000313" key="2">
    <source>
        <dbReference type="Proteomes" id="UP000189670"/>
    </source>
</evidence>
<dbReference type="EMBL" id="ATBP01000003">
    <property type="protein sequence ID" value="ETR74588.1"/>
    <property type="molecule type" value="Genomic_DNA"/>
</dbReference>
<name>A0A1V1PII4_9BACT</name>
<evidence type="ECO:0000313" key="1">
    <source>
        <dbReference type="EMBL" id="ETR74588.1"/>
    </source>
</evidence>
<sequence>MSEYKQEEKKNQFQVKPKNITIRTADGSTLSGKVNIGENERVSDVFTKTDNPFVVLFDAATAQGCGRVYFINKTHIVWVEPED</sequence>
<dbReference type="Pfam" id="PF20660">
    <property type="entry name" value="DUF6812"/>
    <property type="match status" value="1"/>
</dbReference>
<comment type="caution">
    <text evidence="1">The sequence shown here is derived from an EMBL/GenBank/DDBJ whole genome shotgun (WGS) entry which is preliminary data.</text>
</comment>
<dbReference type="Proteomes" id="UP000189670">
    <property type="component" value="Unassembled WGS sequence"/>
</dbReference>
<proteinExistence type="predicted"/>
<organism evidence="1 2">
    <name type="scientific">Candidatus Magnetoglobus multicellularis str. Araruama</name>
    <dbReference type="NCBI Taxonomy" id="890399"/>
    <lineage>
        <taxon>Bacteria</taxon>
        <taxon>Pseudomonadati</taxon>
        <taxon>Thermodesulfobacteriota</taxon>
        <taxon>Desulfobacteria</taxon>
        <taxon>Desulfobacterales</taxon>
        <taxon>Desulfobacteraceae</taxon>
        <taxon>Candidatus Magnetoglobus</taxon>
    </lineage>
</organism>
<gene>
    <name evidence="1" type="ORF">OMM_06238</name>
</gene>